<name>A0A4R2JKD9_9PSEU</name>
<keyword evidence="2" id="KW-1185">Reference proteome</keyword>
<proteinExistence type="predicted"/>
<dbReference type="Proteomes" id="UP000295680">
    <property type="component" value="Unassembled WGS sequence"/>
</dbReference>
<dbReference type="RefSeq" id="WP_132115497.1">
    <property type="nucleotide sequence ID" value="NZ_SLWS01000003.1"/>
</dbReference>
<accession>A0A4R2JKD9</accession>
<dbReference type="AlphaFoldDB" id="A0A4R2JKD9"/>
<organism evidence="1 2">
    <name type="scientific">Actinocrispum wychmicini</name>
    <dbReference type="NCBI Taxonomy" id="1213861"/>
    <lineage>
        <taxon>Bacteria</taxon>
        <taxon>Bacillati</taxon>
        <taxon>Actinomycetota</taxon>
        <taxon>Actinomycetes</taxon>
        <taxon>Pseudonocardiales</taxon>
        <taxon>Pseudonocardiaceae</taxon>
        <taxon>Actinocrispum</taxon>
    </lineage>
</organism>
<sequence>MTAPRSTSDTGRQRLAEARATKLRDEKLQRGQAAHTVDCHATDPQDRAELMAMLGLDTPTAAEARGTHLGRIN</sequence>
<evidence type="ECO:0000313" key="1">
    <source>
        <dbReference type="EMBL" id="TCO60483.1"/>
    </source>
</evidence>
<gene>
    <name evidence="1" type="ORF">EV192_10358</name>
</gene>
<reference evidence="1 2" key="1">
    <citation type="submission" date="2019-03" db="EMBL/GenBank/DDBJ databases">
        <title>Genomic Encyclopedia of Type Strains, Phase IV (KMG-IV): sequencing the most valuable type-strain genomes for metagenomic binning, comparative biology and taxonomic classification.</title>
        <authorList>
            <person name="Goeker M."/>
        </authorList>
    </citation>
    <scope>NUCLEOTIDE SEQUENCE [LARGE SCALE GENOMIC DNA]</scope>
    <source>
        <strain evidence="1 2">DSM 45934</strain>
    </source>
</reference>
<evidence type="ECO:0000313" key="2">
    <source>
        <dbReference type="Proteomes" id="UP000295680"/>
    </source>
</evidence>
<dbReference type="EMBL" id="SLWS01000003">
    <property type="protein sequence ID" value="TCO60483.1"/>
    <property type="molecule type" value="Genomic_DNA"/>
</dbReference>
<protein>
    <submittedName>
        <fullName evidence="1">Uncharacterized protein</fullName>
    </submittedName>
</protein>
<dbReference type="OrthoDB" id="3697977at2"/>
<comment type="caution">
    <text evidence="1">The sequence shown here is derived from an EMBL/GenBank/DDBJ whole genome shotgun (WGS) entry which is preliminary data.</text>
</comment>